<dbReference type="InterPro" id="IPR023631">
    <property type="entry name" value="Amidase_dom"/>
</dbReference>
<name>A0AAJ1Q2V9_9LACT</name>
<feature type="region of interest" description="Disordered" evidence="1">
    <location>
        <begin position="47"/>
        <end position="68"/>
    </location>
</feature>
<feature type="region of interest" description="Disordered" evidence="1">
    <location>
        <begin position="544"/>
        <end position="640"/>
    </location>
</feature>
<reference evidence="4" key="1">
    <citation type="submission" date="2023-05" db="EMBL/GenBank/DDBJ databases">
        <title>Cataloging the Phylogenetic Diversity of Human Bladder Bacteria.</title>
        <authorList>
            <person name="Du J."/>
        </authorList>
    </citation>
    <scope>NUCLEOTIDE SEQUENCE</scope>
    <source>
        <strain evidence="4">UMB1231</strain>
    </source>
</reference>
<dbReference type="InterPro" id="IPR020556">
    <property type="entry name" value="Amidase_CS"/>
</dbReference>
<dbReference type="Pfam" id="PF01425">
    <property type="entry name" value="Amidase"/>
    <property type="match status" value="1"/>
</dbReference>
<gene>
    <name evidence="4" type="ORF">QP433_01510</name>
</gene>
<evidence type="ECO:0000256" key="1">
    <source>
        <dbReference type="SAM" id="MobiDB-lite"/>
    </source>
</evidence>
<feature type="compositionally biased region" description="Polar residues" evidence="1">
    <location>
        <begin position="47"/>
        <end position="64"/>
    </location>
</feature>
<feature type="domain" description="Amidase" evidence="3">
    <location>
        <begin position="98"/>
        <end position="527"/>
    </location>
</feature>
<dbReference type="PANTHER" id="PTHR43372:SF4">
    <property type="entry name" value="FATTY-ACID AMIDE HYDROLASE 2"/>
    <property type="match status" value="1"/>
</dbReference>
<organism evidence="4 5">
    <name type="scientific">Facklamia hominis</name>
    <dbReference type="NCBI Taxonomy" id="178214"/>
    <lineage>
        <taxon>Bacteria</taxon>
        <taxon>Bacillati</taxon>
        <taxon>Bacillota</taxon>
        <taxon>Bacilli</taxon>
        <taxon>Lactobacillales</taxon>
        <taxon>Aerococcaceae</taxon>
        <taxon>Facklamia</taxon>
    </lineage>
</organism>
<feature type="signal peptide" evidence="2">
    <location>
        <begin position="1"/>
        <end position="29"/>
    </location>
</feature>
<accession>A0AAJ1Q2V9</accession>
<feature type="compositionally biased region" description="Acidic residues" evidence="1">
    <location>
        <begin position="578"/>
        <end position="589"/>
    </location>
</feature>
<evidence type="ECO:0000256" key="2">
    <source>
        <dbReference type="SAM" id="SignalP"/>
    </source>
</evidence>
<dbReference type="PROSITE" id="PS00571">
    <property type="entry name" value="AMIDASES"/>
    <property type="match status" value="1"/>
</dbReference>
<dbReference type="PANTHER" id="PTHR43372">
    <property type="entry name" value="FATTY-ACID AMIDE HYDROLASE"/>
    <property type="match status" value="1"/>
</dbReference>
<dbReference type="Proteomes" id="UP001229251">
    <property type="component" value="Unassembled WGS sequence"/>
</dbReference>
<dbReference type="Gene3D" id="3.90.1300.10">
    <property type="entry name" value="Amidase signature (AS) domain"/>
    <property type="match status" value="1"/>
</dbReference>
<proteinExistence type="predicted"/>
<dbReference type="InterPro" id="IPR036928">
    <property type="entry name" value="AS_sf"/>
</dbReference>
<sequence length="675" mass="73666">MKRNLWHQRLLLSSLLFPLVLNAPLSQVAAQEPVTDPVIETTVNQLEETVTPSETPSSEGSQAEDQPLAPFTKADYETSSATQMAQAIRQGRVTSEQLVNWAFEEIEAKDGELNAMISTRKEAALKEARELEDQGQPFYGVPLLLKGLGHTIKGGDNTNGLTYMEGTQSRGDSRITKDLKKAGFIVVGQTNYPELGLKNISDSKLYGRSANGLDPQYAAGGSSGGSAAGIAAHYAPVASGSDAGGSIRIPASWNGLIGYKPSRGVLDQNPDRPNLQVVHFPLTKNMTDTIGLFDFFGGSAYPEIPFDPKTIKIAYSTQSPVNTDVSPEAQEAVHQTVAYLKGLGFSLEEVAAPIDGVSLMHDYYTLAAASGSFANFLSQQKRKQAIQFDEVDPTTWVLYQYSQHLDKKDTKLAWQRIHEQAEKMKQFRQNYPLYLTPSTAFLAPKLEDPLLTADHLQKIKESHLLDKEALSQLVYDQWLTALRYTPFTQLANLTGEPAISLPTYQAEDGRTLGVQFQAGMKQDRLLLAVGQLLEQAGQFYYQKPSVPAPSIPEDQSEEAGQGTVDENVESENPSPAPVDDESDHEEAADQDSNLDHSTSLEAAETDSADKDLASNDSSEAAASDPSDHQSQTKPLKSKALLPETGETSINGFWPAFVLGWGWVFILWPSKIRGGK</sequence>
<evidence type="ECO:0000259" key="3">
    <source>
        <dbReference type="Pfam" id="PF01425"/>
    </source>
</evidence>
<feature type="compositionally biased region" description="Low complexity" evidence="1">
    <location>
        <begin position="614"/>
        <end position="624"/>
    </location>
</feature>
<evidence type="ECO:0000313" key="4">
    <source>
        <dbReference type="EMBL" id="MDK7186652.1"/>
    </source>
</evidence>
<evidence type="ECO:0000313" key="5">
    <source>
        <dbReference type="Proteomes" id="UP001229251"/>
    </source>
</evidence>
<dbReference type="EMBL" id="JASOOE010000002">
    <property type="protein sequence ID" value="MDK7186652.1"/>
    <property type="molecule type" value="Genomic_DNA"/>
</dbReference>
<comment type="caution">
    <text evidence="4">The sequence shown here is derived from an EMBL/GenBank/DDBJ whole genome shotgun (WGS) entry which is preliminary data.</text>
</comment>
<protein>
    <submittedName>
        <fullName evidence="4">Amidase family protein</fullName>
    </submittedName>
</protein>
<dbReference type="GO" id="GO:0012505">
    <property type="term" value="C:endomembrane system"/>
    <property type="evidence" value="ECO:0007669"/>
    <property type="project" value="TreeGrafter"/>
</dbReference>
<dbReference type="InterPro" id="IPR052739">
    <property type="entry name" value="FAAH2"/>
</dbReference>
<feature type="chain" id="PRO_5042461795" evidence="2">
    <location>
        <begin position="30"/>
        <end position="675"/>
    </location>
</feature>
<dbReference type="SUPFAM" id="SSF75304">
    <property type="entry name" value="Amidase signature (AS) enzymes"/>
    <property type="match status" value="1"/>
</dbReference>
<dbReference type="AlphaFoldDB" id="A0AAJ1Q2V9"/>
<keyword evidence="2" id="KW-0732">Signal</keyword>
<dbReference type="RefSeq" id="WP_285065315.1">
    <property type="nucleotide sequence ID" value="NZ_JASOOE010000002.1"/>
</dbReference>